<feature type="domain" description="Protein kinase" evidence="18">
    <location>
        <begin position="307"/>
        <end position="591"/>
    </location>
</feature>
<dbReference type="Pfam" id="PF01453">
    <property type="entry name" value="B_lectin"/>
    <property type="match status" value="1"/>
</dbReference>
<proteinExistence type="predicted"/>
<dbReference type="SUPFAM" id="SSF56112">
    <property type="entry name" value="Protein kinase-like (PK-like)"/>
    <property type="match status" value="1"/>
</dbReference>
<reference evidence="20" key="2">
    <citation type="submission" date="2021-03" db="UniProtKB">
        <authorList>
            <consortium name="EnsemblPlants"/>
        </authorList>
    </citation>
    <scope>IDENTIFICATION</scope>
</reference>
<dbReference type="Gramene" id="evm.model.04.999">
    <property type="protein sequence ID" value="cds.evm.model.04.999"/>
    <property type="gene ID" value="evm.TU.04.999"/>
</dbReference>
<evidence type="ECO:0000256" key="2">
    <source>
        <dbReference type="ARBA" id="ARBA00012513"/>
    </source>
</evidence>
<dbReference type="OMA" id="QSAYHES"/>
<sequence length="623" mass="70175">MDFCKTYLCFTIILTILPFSSCRSLINTITPNQALQDGDLLISTRNIFALGFFSPRNSLNRYVGIWYHQIPEQTIVWIANRDDPLNDSSGVLAIDSRGGLTLFGNKNRSSSFWSTNVSISVPNNSMAKLLDVGNLVLLRNNTAQSLLWQSFDHPTDTMLPFMKLGSNRVTGLNNIFTSWKSMDDPGTGNYSLWLDPSGYPQIFLSQGRTPRWRGGSWNGYRWSGVPQMTQTFIFNDTFVNNENEVSYQSDLRNDSILARQVVDESGIVYLSMWRNGQWLRFLSAPTETCDTYGFCGPNGICDPVNMDGFDNKLGEGGFGPVYKGMLYDGKEIAVKRLSKNSGQGIAEFKNEVLVIAKLQHRNLVRILGCCVEGVEKMLIYEYLPNKSLDVFIFDNEKRKLLDWRKRFDIISGVARGLMYLHHDSRLRIIHRDLKTSNVLLDANLNPKISDFGMARIFGGDEIEVNTNRVVGTYGYMSPQYAMEGRFSIKSDVYSFGVMILEIITGKKNTSYYHNNLHSNLVAHVWDLWKEGRALEMMDSSIDEAFGGSALRCITVGFLCVQEYAIDRPTMSEVVLMLSNEANLPNPKQPAFILKRNSSLNTGLSTSDGLNSINDVTCTVVEAR</sequence>
<dbReference type="InterPro" id="IPR001480">
    <property type="entry name" value="Bulb-type_lectin_dom"/>
</dbReference>
<dbReference type="InterPro" id="IPR008271">
    <property type="entry name" value="Ser/Thr_kinase_AS"/>
</dbReference>
<dbReference type="InterPro" id="IPR000719">
    <property type="entry name" value="Prot_kinase_dom"/>
</dbReference>
<dbReference type="AlphaFoldDB" id="A0A803PJK5"/>
<dbReference type="GO" id="GO:0048544">
    <property type="term" value="P:recognition of pollen"/>
    <property type="evidence" value="ECO:0007669"/>
    <property type="project" value="InterPro"/>
</dbReference>
<evidence type="ECO:0000259" key="19">
    <source>
        <dbReference type="PROSITE" id="PS50927"/>
    </source>
</evidence>
<comment type="catalytic activity">
    <reaction evidence="15">
        <text>L-threonyl-[protein] + ATP = O-phospho-L-threonyl-[protein] + ADP + H(+)</text>
        <dbReference type="Rhea" id="RHEA:46608"/>
        <dbReference type="Rhea" id="RHEA-COMP:11060"/>
        <dbReference type="Rhea" id="RHEA-COMP:11605"/>
        <dbReference type="ChEBI" id="CHEBI:15378"/>
        <dbReference type="ChEBI" id="CHEBI:30013"/>
        <dbReference type="ChEBI" id="CHEBI:30616"/>
        <dbReference type="ChEBI" id="CHEBI:61977"/>
        <dbReference type="ChEBI" id="CHEBI:456216"/>
        <dbReference type="EC" id="2.7.11.1"/>
    </reaction>
</comment>
<dbReference type="CDD" id="cd14066">
    <property type="entry name" value="STKc_IRAK"/>
    <property type="match status" value="1"/>
</dbReference>
<dbReference type="FunFam" id="2.90.10.10:FF:000029">
    <property type="entry name" value="G-type lectin S-receptor-like serine/threonine-protein kinase"/>
    <property type="match status" value="1"/>
</dbReference>
<reference evidence="20" key="1">
    <citation type="submission" date="2018-11" db="EMBL/GenBank/DDBJ databases">
        <authorList>
            <person name="Grassa J C."/>
        </authorList>
    </citation>
    <scope>NUCLEOTIDE SEQUENCE [LARGE SCALE GENOMIC DNA]</scope>
</reference>
<dbReference type="EMBL" id="UZAU01000371">
    <property type="status" value="NOT_ANNOTATED_CDS"/>
    <property type="molecule type" value="Genomic_DNA"/>
</dbReference>
<dbReference type="GO" id="GO:0004674">
    <property type="term" value="F:protein serine/threonine kinase activity"/>
    <property type="evidence" value="ECO:0007669"/>
    <property type="project" value="UniProtKB-KW"/>
</dbReference>
<dbReference type="EC" id="2.7.11.1" evidence="2"/>
<evidence type="ECO:0000256" key="5">
    <source>
        <dbReference type="ARBA" id="ARBA00022679"/>
    </source>
</evidence>
<evidence type="ECO:0000256" key="12">
    <source>
        <dbReference type="ARBA" id="ARBA00023136"/>
    </source>
</evidence>
<keyword evidence="12" id="KW-0472">Membrane</keyword>
<dbReference type="GO" id="GO:0005886">
    <property type="term" value="C:plasma membrane"/>
    <property type="evidence" value="ECO:0007669"/>
    <property type="project" value="UniProtKB-SubCell"/>
</dbReference>
<name>A0A803PJK5_CANSA</name>
<comment type="subcellular location">
    <subcellularLocation>
        <location evidence="1">Cell membrane</location>
        <topology evidence="1">Single-pass type I membrane protein</topology>
    </subcellularLocation>
</comment>
<feature type="domain" description="Bulb-type lectin" evidence="19">
    <location>
        <begin position="26"/>
        <end position="150"/>
    </location>
</feature>
<keyword evidence="6" id="KW-0812">Transmembrane</keyword>
<dbReference type="SUPFAM" id="SSF51110">
    <property type="entry name" value="alpha-D-mannose-specific plant lectins"/>
    <property type="match status" value="1"/>
</dbReference>
<evidence type="ECO:0000256" key="1">
    <source>
        <dbReference type="ARBA" id="ARBA00004251"/>
    </source>
</evidence>
<keyword evidence="13" id="KW-1015">Disulfide bond</keyword>
<protein>
    <recommendedName>
        <fullName evidence="2">non-specific serine/threonine protein kinase</fullName>
        <ecNumber evidence="2">2.7.11.1</ecNumber>
    </recommendedName>
</protein>
<accession>A0A803PJK5</accession>
<keyword evidence="5" id="KW-0808">Transferase</keyword>
<evidence type="ECO:0000256" key="8">
    <source>
        <dbReference type="ARBA" id="ARBA00022741"/>
    </source>
</evidence>
<organism evidence="20 21">
    <name type="scientific">Cannabis sativa</name>
    <name type="common">Hemp</name>
    <name type="synonym">Marijuana</name>
    <dbReference type="NCBI Taxonomy" id="3483"/>
    <lineage>
        <taxon>Eukaryota</taxon>
        <taxon>Viridiplantae</taxon>
        <taxon>Streptophyta</taxon>
        <taxon>Embryophyta</taxon>
        <taxon>Tracheophyta</taxon>
        <taxon>Spermatophyta</taxon>
        <taxon>Magnoliopsida</taxon>
        <taxon>eudicotyledons</taxon>
        <taxon>Gunneridae</taxon>
        <taxon>Pentapetalae</taxon>
        <taxon>rosids</taxon>
        <taxon>fabids</taxon>
        <taxon>Rosales</taxon>
        <taxon>Cannabaceae</taxon>
        <taxon>Cannabis</taxon>
    </lineage>
</organism>
<dbReference type="PROSITE" id="PS50011">
    <property type="entry name" value="PROTEIN_KINASE_DOM"/>
    <property type="match status" value="1"/>
</dbReference>
<feature type="signal peptide" evidence="17">
    <location>
        <begin position="1"/>
        <end position="22"/>
    </location>
</feature>
<evidence type="ECO:0000256" key="13">
    <source>
        <dbReference type="ARBA" id="ARBA00023157"/>
    </source>
</evidence>
<dbReference type="Proteomes" id="UP000596661">
    <property type="component" value="Chromosome 4"/>
</dbReference>
<keyword evidence="10" id="KW-0067">ATP-binding</keyword>
<evidence type="ECO:0000313" key="20">
    <source>
        <dbReference type="EnsemblPlants" id="cds.evm.model.04.999"/>
    </source>
</evidence>
<dbReference type="InterPro" id="IPR036426">
    <property type="entry name" value="Bulb-type_lectin_dom_sf"/>
</dbReference>
<dbReference type="CDD" id="cd00028">
    <property type="entry name" value="B_lectin"/>
    <property type="match status" value="1"/>
</dbReference>
<dbReference type="Gene3D" id="1.10.510.10">
    <property type="entry name" value="Transferase(Phosphotransferase) domain 1"/>
    <property type="match status" value="1"/>
</dbReference>
<evidence type="ECO:0000256" key="11">
    <source>
        <dbReference type="ARBA" id="ARBA00022989"/>
    </source>
</evidence>
<evidence type="ECO:0000256" key="4">
    <source>
        <dbReference type="ARBA" id="ARBA00022527"/>
    </source>
</evidence>
<dbReference type="PANTHER" id="PTHR27002:SF1095">
    <property type="entry name" value="G-TYPE LECTIN S-RECEPTOR-LIKE SERINE_THREONINE-PROTEIN KINASE RKS1"/>
    <property type="match status" value="1"/>
</dbReference>
<dbReference type="FunFam" id="3.30.200.20:FF:001238">
    <property type="entry name" value="Os08g0179000 protein"/>
    <property type="match status" value="1"/>
</dbReference>
<evidence type="ECO:0000313" key="21">
    <source>
        <dbReference type="Proteomes" id="UP000596661"/>
    </source>
</evidence>
<keyword evidence="4" id="KW-0723">Serine/threonine-protein kinase</keyword>
<dbReference type="PROSITE" id="PS50927">
    <property type="entry name" value="BULB_LECTIN"/>
    <property type="match status" value="1"/>
</dbReference>
<dbReference type="InterPro" id="IPR011009">
    <property type="entry name" value="Kinase-like_dom_sf"/>
</dbReference>
<keyword evidence="11" id="KW-1133">Transmembrane helix</keyword>
<dbReference type="Pfam" id="PF00954">
    <property type="entry name" value="S_locus_glycop"/>
    <property type="match status" value="1"/>
</dbReference>
<evidence type="ECO:0000256" key="7">
    <source>
        <dbReference type="ARBA" id="ARBA00022729"/>
    </source>
</evidence>
<dbReference type="InterPro" id="IPR001245">
    <property type="entry name" value="Ser-Thr/Tyr_kinase_cat_dom"/>
</dbReference>
<dbReference type="FunFam" id="1.10.510.10:FF:000060">
    <property type="entry name" value="G-type lectin S-receptor-like serine/threonine-protein kinase"/>
    <property type="match status" value="1"/>
</dbReference>
<keyword evidence="7 17" id="KW-0732">Signal</keyword>
<keyword evidence="8" id="KW-0547">Nucleotide-binding</keyword>
<evidence type="ECO:0000256" key="17">
    <source>
        <dbReference type="SAM" id="SignalP"/>
    </source>
</evidence>
<feature type="chain" id="PRO_5030884481" description="non-specific serine/threonine protein kinase" evidence="17">
    <location>
        <begin position="23"/>
        <end position="623"/>
    </location>
</feature>
<dbReference type="SMART" id="SM00108">
    <property type="entry name" value="B_lectin"/>
    <property type="match status" value="1"/>
</dbReference>
<dbReference type="PROSITE" id="PS00108">
    <property type="entry name" value="PROTEIN_KINASE_ST"/>
    <property type="match status" value="1"/>
</dbReference>
<dbReference type="Pfam" id="PF07714">
    <property type="entry name" value="PK_Tyr_Ser-Thr"/>
    <property type="match status" value="1"/>
</dbReference>
<dbReference type="GO" id="GO:0005524">
    <property type="term" value="F:ATP binding"/>
    <property type="evidence" value="ECO:0007669"/>
    <property type="project" value="UniProtKB-KW"/>
</dbReference>
<dbReference type="EnsemblPlants" id="evm.model.04.999">
    <property type="protein sequence ID" value="cds.evm.model.04.999"/>
    <property type="gene ID" value="evm.TU.04.999"/>
</dbReference>
<evidence type="ECO:0000256" key="3">
    <source>
        <dbReference type="ARBA" id="ARBA00022475"/>
    </source>
</evidence>
<dbReference type="Pfam" id="PF11883">
    <property type="entry name" value="DUF3403"/>
    <property type="match status" value="1"/>
</dbReference>
<evidence type="ECO:0000256" key="10">
    <source>
        <dbReference type="ARBA" id="ARBA00022840"/>
    </source>
</evidence>
<dbReference type="Gene3D" id="2.90.10.10">
    <property type="entry name" value="Bulb-type lectin domain"/>
    <property type="match status" value="1"/>
</dbReference>
<evidence type="ECO:0000256" key="14">
    <source>
        <dbReference type="ARBA" id="ARBA00023180"/>
    </source>
</evidence>
<dbReference type="Gene3D" id="3.30.200.20">
    <property type="entry name" value="Phosphorylase Kinase, domain 1"/>
    <property type="match status" value="1"/>
</dbReference>
<comment type="catalytic activity">
    <reaction evidence="16">
        <text>L-seryl-[protein] + ATP = O-phospho-L-seryl-[protein] + ADP + H(+)</text>
        <dbReference type="Rhea" id="RHEA:17989"/>
        <dbReference type="Rhea" id="RHEA-COMP:9863"/>
        <dbReference type="Rhea" id="RHEA-COMP:11604"/>
        <dbReference type="ChEBI" id="CHEBI:15378"/>
        <dbReference type="ChEBI" id="CHEBI:29999"/>
        <dbReference type="ChEBI" id="CHEBI:30616"/>
        <dbReference type="ChEBI" id="CHEBI:83421"/>
        <dbReference type="ChEBI" id="CHEBI:456216"/>
        <dbReference type="EC" id="2.7.11.1"/>
    </reaction>
</comment>
<evidence type="ECO:0000256" key="9">
    <source>
        <dbReference type="ARBA" id="ARBA00022777"/>
    </source>
</evidence>
<keyword evidence="14" id="KW-0325">Glycoprotein</keyword>
<keyword evidence="3" id="KW-1003">Cell membrane</keyword>
<dbReference type="SMART" id="SM00220">
    <property type="entry name" value="S_TKc"/>
    <property type="match status" value="1"/>
</dbReference>
<evidence type="ECO:0000256" key="16">
    <source>
        <dbReference type="ARBA" id="ARBA00048679"/>
    </source>
</evidence>
<evidence type="ECO:0000256" key="15">
    <source>
        <dbReference type="ARBA" id="ARBA00047899"/>
    </source>
</evidence>
<dbReference type="InterPro" id="IPR000858">
    <property type="entry name" value="S_locus_glycoprot_dom"/>
</dbReference>
<dbReference type="InterPro" id="IPR021820">
    <property type="entry name" value="S-locus_recpt_kinase_C"/>
</dbReference>
<dbReference type="PANTHER" id="PTHR27002">
    <property type="entry name" value="RECEPTOR-LIKE SERINE/THREONINE-PROTEIN KINASE SD1-8"/>
    <property type="match status" value="1"/>
</dbReference>
<keyword evidence="9" id="KW-0418">Kinase</keyword>
<evidence type="ECO:0000259" key="18">
    <source>
        <dbReference type="PROSITE" id="PS50011"/>
    </source>
</evidence>
<keyword evidence="21" id="KW-1185">Reference proteome</keyword>
<evidence type="ECO:0000256" key="6">
    <source>
        <dbReference type="ARBA" id="ARBA00022692"/>
    </source>
</evidence>